<gene>
    <name evidence="1" type="ORF">BECKSD772F_GA0070984_11601</name>
</gene>
<evidence type="ECO:0000313" key="1">
    <source>
        <dbReference type="EMBL" id="VFK43879.1"/>
    </source>
</evidence>
<protein>
    <submittedName>
        <fullName evidence="1">Uncharacterized protein</fullName>
    </submittedName>
</protein>
<organism evidence="1">
    <name type="scientific">Candidatus Kentrum sp. SD</name>
    <dbReference type="NCBI Taxonomy" id="2126332"/>
    <lineage>
        <taxon>Bacteria</taxon>
        <taxon>Pseudomonadati</taxon>
        <taxon>Pseudomonadota</taxon>
        <taxon>Gammaproteobacteria</taxon>
        <taxon>Candidatus Kentrum</taxon>
    </lineage>
</organism>
<name>A0A450YQW1_9GAMM</name>
<proteinExistence type="predicted"/>
<reference evidence="1" key="1">
    <citation type="submission" date="2019-02" db="EMBL/GenBank/DDBJ databases">
        <authorList>
            <person name="Gruber-Vodicka R. H."/>
            <person name="Seah K. B. B."/>
        </authorList>
    </citation>
    <scope>NUCLEOTIDE SEQUENCE</scope>
    <source>
        <strain evidence="1">BECK_S1321</strain>
    </source>
</reference>
<dbReference type="EMBL" id="CAADFR010000160">
    <property type="protein sequence ID" value="VFK43879.1"/>
    <property type="molecule type" value="Genomic_DNA"/>
</dbReference>
<dbReference type="AlphaFoldDB" id="A0A450YQW1"/>
<sequence>MFFGYQKLSVPVSPVELADEKPKSVGQWITWMLSMSDSHVPKGEIRSARRTHSQVPGRLKIFEYQQSIVINSCRSLIGSTRWSVVSRWISVGDLWENRRFFHRASTRSRSEIHGLSTRNPATREHLIYPQIFLKSLFFFIFSGFSPVRVGLVGIHPIFGQYSGGNEL</sequence>
<accession>A0A450YQW1</accession>